<feature type="repeat" description="ANK" evidence="3">
    <location>
        <begin position="326"/>
        <end position="358"/>
    </location>
</feature>
<feature type="repeat" description="ANK" evidence="3">
    <location>
        <begin position="261"/>
        <end position="293"/>
    </location>
</feature>
<dbReference type="Gene3D" id="1.25.40.20">
    <property type="entry name" value="Ankyrin repeat-containing domain"/>
    <property type="match status" value="3"/>
</dbReference>
<dbReference type="InterPro" id="IPR036770">
    <property type="entry name" value="Ankyrin_rpt-contain_sf"/>
</dbReference>
<dbReference type="PROSITE" id="PS50088">
    <property type="entry name" value="ANK_REPEAT"/>
    <property type="match status" value="6"/>
</dbReference>
<gene>
    <name evidence="5" type="ORF">MAR_001684</name>
</gene>
<evidence type="ECO:0000313" key="5">
    <source>
        <dbReference type="EMBL" id="WAR19846.1"/>
    </source>
</evidence>
<dbReference type="PANTHER" id="PTHR24126:SF14">
    <property type="entry name" value="ANK_REP_REGION DOMAIN-CONTAINING PROTEIN"/>
    <property type="match status" value="1"/>
</dbReference>
<dbReference type="Pfam" id="PF00023">
    <property type="entry name" value="Ank"/>
    <property type="match status" value="3"/>
</dbReference>
<accession>A0ABY7FFW6</accession>
<dbReference type="PANTHER" id="PTHR24126">
    <property type="entry name" value="ANKYRIN REPEAT, PH AND SEC7 DOMAIN CONTAINING PROTEIN SECG-RELATED"/>
    <property type="match status" value="1"/>
</dbReference>
<dbReference type="Pfam" id="PF07525">
    <property type="entry name" value="SOCS_box"/>
    <property type="match status" value="1"/>
</dbReference>
<dbReference type="PROSITE" id="PS50297">
    <property type="entry name" value="ANK_REP_REGION"/>
    <property type="match status" value="5"/>
</dbReference>
<reference evidence="5" key="1">
    <citation type="submission" date="2022-11" db="EMBL/GenBank/DDBJ databases">
        <title>Centuries of genome instability and evolution in soft-shell clam transmissible cancer (bioRxiv).</title>
        <authorList>
            <person name="Hart S.F.M."/>
            <person name="Yonemitsu M.A."/>
            <person name="Giersch R.M."/>
            <person name="Beal B.F."/>
            <person name="Arriagada G."/>
            <person name="Davis B.W."/>
            <person name="Ostrander E.A."/>
            <person name="Goff S.P."/>
            <person name="Metzger M.J."/>
        </authorList>
    </citation>
    <scope>NUCLEOTIDE SEQUENCE</scope>
    <source>
        <strain evidence="5">MELC-2E11</strain>
        <tissue evidence="5">Siphon/mantle</tissue>
    </source>
</reference>
<protein>
    <submittedName>
        <fullName evidence="5">ANK1-like protein</fullName>
    </submittedName>
</protein>
<keyword evidence="6" id="KW-1185">Reference proteome</keyword>
<keyword evidence="2 3" id="KW-0040">ANK repeat</keyword>
<dbReference type="PROSITE" id="PS50225">
    <property type="entry name" value="SOCS"/>
    <property type="match status" value="1"/>
</dbReference>
<sequence>MKKFICKALLKAGVLSQKLRMKSDSGDEQEVGPPLTEETRRIQAQLHTRLMSKNLNVETLEKYKDYLDLPIAVDSCTTHLGKLLMVQDELEDNKQAIEDAASYIIQSNCGCDHAQARHEMTLVHLSCLNEALLPVLKNTEAVKFLLSHNVSTGGLIGAEEGNPPLYYALRSNLPEIANLLIAHPGINLDAKSSRGSPILHAAVRMPDFPFLETLLKAGANPNIMDNDNRYTALLICVTYRLTDAIRILLRYRADVNQRNYRGDSALTVAVYGSNKHIIQMLLDAGADPNTHSNTESPLFIACYEDDIDIVRLLIKHKANINVSNEQKYTPLHVAAWNGHLETVRELLKFGAPHDIKTNDGNTPLGLAAHGCHLSVMKELLQLGCNVNNKDKDEDDPILYASYNGMTRGVELLLEHGANANSANRVNATPLWNAVYEGHKETVKLLLKTNVYMEKRSVGINQHHQSDDVLIIYDTERSSLWVAVCRGYTDIALLLLTAGYDVTKEEWIYSRNFPNELDEDDNREARQALQNMLVHASQTPSRLITLCRNRLRKILGVNIASSVQKLDIPLFLQSYLCMADLKYSIEEKKEDSKADMEDLDFDFEDI</sequence>
<dbReference type="SUPFAM" id="SSF48403">
    <property type="entry name" value="Ankyrin repeat"/>
    <property type="match status" value="1"/>
</dbReference>
<name>A0ABY7FFW6_MYAAR</name>
<proteinExistence type="predicted"/>
<feature type="repeat" description="ANK" evidence="3">
    <location>
        <begin position="359"/>
        <end position="391"/>
    </location>
</feature>
<keyword evidence="1" id="KW-0677">Repeat</keyword>
<organism evidence="5 6">
    <name type="scientific">Mya arenaria</name>
    <name type="common">Soft-shell clam</name>
    <dbReference type="NCBI Taxonomy" id="6604"/>
    <lineage>
        <taxon>Eukaryota</taxon>
        <taxon>Metazoa</taxon>
        <taxon>Spiralia</taxon>
        <taxon>Lophotrochozoa</taxon>
        <taxon>Mollusca</taxon>
        <taxon>Bivalvia</taxon>
        <taxon>Autobranchia</taxon>
        <taxon>Heteroconchia</taxon>
        <taxon>Euheterodonta</taxon>
        <taxon>Imparidentia</taxon>
        <taxon>Neoheterodontei</taxon>
        <taxon>Myida</taxon>
        <taxon>Myoidea</taxon>
        <taxon>Myidae</taxon>
        <taxon>Mya</taxon>
    </lineage>
</organism>
<evidence type="ECO:0000256" key="3">
    <source>
        <dbReference type="PROSITE-ProRule" id="PRU00023"/>
    </source>
</evidence>
<feature type="repeat" description="ANK" evidence="3">
    <location>
        <begin position="194"/>
        <end position="226"/>
    </location>
</feature>
<dbReference type="SMART" id="SM00248">
    <property type="entry name" value="ANK"/>
    <property type="match status" value="11"/>
</dbReference>
<feature type="domain" description="SOCS box" evidence="4">
    <location>
        <begin position="527"/>
        <end position="581"/>
    </location>
</feature>
<dbReference type="Pfam" id="PF12796">
    <property type="entry name" value="Ank_2"/>
    <property type="match status" value="3"/>
</dbReference>
<dbReference type="PRINTS" id="PR01415">
    <property type="entry name" value="ANKYRIN"/>
</dbReference>
<evidence type="ECO:0000259" key="4">
    <source>
        <dbReference type="PROSITE" id="PS50225"/>
    </source>
</evidence>
<dbReference type="InterPro" id="IPR002110">
    <property type="entry name" value="Ankyrin_rpt"/>
</dbReference>
<evidence type="ECO:0000313" key="6">
    <source>
        <dbReference type="Proteomes" id="UP001164746"/>
    </source>
</evidence>
<feature type="repeat" description="ANK" evidence="3">
    <location>
        <begin position="392"/>
        <end position="424"/>
    </location>
</feature>
<dbReference type="Proteomes" id="UP001164746">
    <property type="component" value="Chromosome 11"/>
</dbReference>
<evidence type="ECO:0000256" key="2">
    <source>
        <dbReference type="ARBA" id="ARBA00023043"/>
    </source>
</evidence>
<evidence type="ECO:0000256" key="1">
    <source>
        <dbReference type="ARBA" id="ARBA00022737"/>
    </source>
</evidence>
<feature type="repeat" description="ANK" evidence="3">
    <location>
        <begin position="293"/>
        <end position="325"/>
    </location>
</feature>
<dbReference type="EMBL" id="CP111022">
    <property type="protein sequence ID" value="WAR19846.1"/>
    <property type="molecule type" value="Genomic_DNA"/>
</dbReference>
<dbReference type="InterPro" id="IPR001496">
    <property type="entry name" value="SOCS_box"/>
</dbReference>